<protein>
    <submittedName>
        <fullName evidence="2">Uncharacterized protein</fullName>
    </submittedName>
</protein>
<feature type="compositionally biased region" description="Polar residues" evidence="1">
    <location>
        <begin position="1"/>
        <end position="19"/>
    </location>
</feature>
<dbReference type="EMBL" id="CP147846">
    <property type="protein sequence ID" value="WXG69635.1"/>
    <property type="molecule type" value="Genomic_DNA"/>
</dbReference>
<dbReference type="RefSeq" id="WP_338890526.1">
    <property type="nucleotide sequence ID" value="NZ_CP147846.1"/>
</dbReference>
<keyword evidence="3" id="KW-1185">Reference proteome</keyword>
<evidence type="ECO:0000313" key="3">
    <source>
        <dbReference type="Proteomes" id="UP001432000"/>
    </source>
</evidence>
<accession>A0ABZ2PN08</accession>
<organism evidence="2 3">
    <name type="scientific">Rhodococcus sovatensis</name>
    <dbReference type="NCBI Taxonomy" id="1805840"/>
    <lineage>
        <taxon>Bacteria</taxon>
        <taxon>Bacillati</taxon>
        <taxon>Actinomycetota</taxon>
        <taxon>Actinomycetes</taxon>
        <taxon>Mycobacteriales</taxon>
        <taxon>Nocardiaceae</taxon>
        <taxon>Rhodococcus</taxon>
    </lineage>
</organism>
<reference evidence="2 3" key="1">
    <citation type="submission" date="2024-03" db="EMBL/GenBank/DDBJ databases">
        <title>Natural products discovery in diverse microorganisms through a two-stage MS feature dereplication strategy.</title>
        <authorList>
            <person name="Zhang R."/>
        </authorList>
    </citation>
    <scope>NUCLEOTIDE SEQUENCE [LARGE SCALE GENOMIC DNA]</scope>
    <source>
        <strain evidence="2 3">18930</strain>
    </source>
</reference>
<gene>
    <name evidence="2" type="ORF">WDS16_03505</name>
</gene>
<name>A0ABZ2PN08_9NOCA</name>
<dbReference type="Proteomes" id="UP001432000">
    <property type="component" value="Chromosome"/>
</dbReference>
<evidence type="ECO:0000256" key="1">
    <source>
        <dbReference type="SAM" id="MobiDB-lite"/>
    </source>
</evidence>
<proteinExistence type="predicted"/>
<sequence>MALVSSGFSESGLTLTNGTAIDAGDNTYIGGTTIDATGRVENRSDVWVVAAGTVYSSTGEHGTPRTVTASKLGVKCLPRRPRRAGR</sequence>
<evidence type="ECO:0000313" key="2">
    <source>
        <dbReference type="EMBL" id="WXG69635.1"/>
    </source>
</evidence>
<feature type="region of interest" description="Disordered" evidence="1">
    <location>
        <begin position="1"/>
        <end position="24"/>
    </location>
</feature>